<feature type="transmembrane region" description="Helical" evidence="7">
    <location>
        <begin position="408"/>
        <end position="430"/>
    </location>
</feature>
<keyword evidence="5 7" id="KW-0472">Membrane</keyword>
<reference evidence="10" key="1">
    <citation type="submission" date="2023-03" db="EMBL/GenBank/DDBJ databases">
        <title>Edaphobacter sp.</title>
        <authorList>
            <person name="Huber K.J."/>
            <person name="Papendorf J."/>
            <person name="Pilke C."/>
            <person name="Bunk B."/>
            <person name="Sproeer C."/>
            <person name="Pester M."/>
        </authorList>
    </citation>
    <scope>NUCLEOTIDE SEQUENCE</scope>
    <source>
        <strain evidence="10">DSM 110680</strain>
    </source>
</reference>
<keyword evidence="3 7" id="KW-0812">Transmembrane</keyword>
<evidence type="ECO:0000256" key="5">
    <source>
        <dbReference type="ARBA" id="ARBA00023136"/>
    </source>
</evidence>
<comment type="similarity">
    <text evidence="6">Belongs to the ABC-4 integral membrane protein family.</text>
</comment>
<feature type="transmembrane region" description="Helical" evidence="7">
    <location>
        <begin position="450"/>
        <end position="473"/>
    </location>
</feature>
<evidence type="ECO:0000259" key="8">
    <source>
        <dbReference type="Pfam" id="PF02687"/>
    </source>
</evidence>
<dbReference type="Pfam" id="PF12704">
    <property type="entry name" value="MacB_PCD"/>
    <property type="match status" value="2"/>
</dbReference>
<dbReference type="InterPro" id="IPR003838">
    <property type="entry name" value="ABC3_permease_C"/>
</dbReference>
<evidence type="ECO:0000256" key="7">
    <source>
        <dbReference type="SAM" id="Phobius"/>
    </source>
</evidence>
<dbReference type="NCBIfam" id="TIGR03434">
    <property type="entry name" value="ADOP"/>
    <property type="match status" value="1"/>
</dbReference>
<keyword evidence="4 7" id="KW-1133">Transmembrane helix</keyword>
<dbReference type="PANTHER" id="PTHR30572">
    <property type="entry name" value="MEMBRANE COMPONENT OF TRANSPORTER-RELATED"/>
    <property type="match status" value="1"/>
</dbReference>
<evidence type="ECO:0000256" key="2">
    <source>
        <dbReference type="ARBA" id="ARBA00022475"/>
    </source>
</evidence>
<dbReference type="GO" id="GO:0005886">
    <property type="term" value="C:plasma membrane"/>
    <property type="evidence" value="ECO:0007669"/>
    <property type="project" value="UniProtKB-SubCell"/>
</dbReference>
<feature type="domain" description="MacB-like periplasmic core" evidence="9">
    <location>
        <begin position="504"/>
        <end position="737"/>
    </location>
</feature>
<dbReference type="Pfam" id="PF02687">
    <property type="entry name" value="FtsX"/>
    <property type="match status" value="2"/>
</dbReference>
<gene>
    <name evidence="10" type="ORF">P8935_04540</name>
</gene>
<dbReference type="GO" id="GO:0022857">
    <property type="term" value="F:transmembrane transporter activity"/>
    <property type="evidence" value="ECO:0007669"/>
    <property type="project" value="TreeGrafter"/>
</dbReference>
<dbReference type="InterPro" id="IPR047928">
    <property type="entry name" value="Perm_prefix_1"/>
</dbReference>
<keyword evidence="2" id="KW-1003">Cell membrane</keyword>
<proteinExistence type="inferred from homology"/>
<sequence length="893" mass="97154">MSLWRQLTYGLRGLARRANRSQETDEELRHYFEEATAAWRARGLSAEDAIRAARREFGSTAAIEEQVLSYGWENSVRTFFSDLHFAARQLRNHPGFAVIGILTLALGVGASTAIFSAINPILFKPLPYPNPGRILMIWSTNQGARSEVSFGTYYELAQRSHSFDTIAIFEPWQPTITGGSQPERLEGQSVSAGFFRVLGVSPVVGRDFLASENVFNGPKVVILSDKIWRRLFHSDPAILGRAIKLGDDNYTVVGIMSPDFEDVLAPSDEIWTPTQYDPEKMAGNFNSWEWGNHLRMIGRLNPGLSRTEGKDELTQIARSPWREFPRPRWASLQHGLIVDSLQDDIAHTVKPALLAVLGAVILVLAIAWVNVVNLVLARGSQRRGEFAVRGALGASKRRIIRQLITENLLLASFGGVAGIAVAIVTLRELVALSPAELPRRGAIAIDPATFFFAFAITAIIGIASGLIPAIHISREELQTGLQQNSRRSAGGGTATRRGLVVSEVALAFILLISAGLLLHSMRRLLAVEPGFDSSHLLTMQVVTSGHQFDNPASAPDIGDRTRRRFFEQALDAVRRLPGVEDAAFTSLLPLSDDPPVDALYGAQFEDQGADAGYNVFRYAVSPGYCQTMGIPLLSGRFLDERDTASAPQTALISESMAKSHFGSQNPLGKRLHVGPRDRPWYTVVGVVGDVKQTSLAINQADAVYLATEQTWFADDTLSFVIRARAQPAELAPAIERAIWSIDKNQPVVRVMTMDRMIAVTEAERGFVLILFEAFGIVALVLAAVGIYGLLSGNVTERAREIGVRAALGASRGDILALILRDGMRLTGLGIAVGLCGAIAATRAITTLLFGTSPLDPIAWVAVILMLAGVSAMACWAPAWRASRVDPSITLRAE</sequence>
<feature type="domain" description="ABC3 transporter permease C-terminal" evidence="8">
    <location>
        <begin position="359"/>
        <end position="476"/>
    </location>
</feature>
<feature type="domain" description="MacB-like periplasmic core" evidence="9">
    <location>
        <begin position="101"/>
        <end position="315"/>
    </location>
</feature>
<organism evidence="10">
    <name type="scientific">Telmatobacter sp. DSM 110680</name>
    <dbReference type="NCBI Taxonomy" id="3036704"/>
    <lineage>
        <taxon>Bacteria</taxon>
        <taxon>Pseudomonadati</taxon>
        <taxon>Acidobacteriota</taxon>
        <taxon>Terriglobia</taxon>
        <taxon>Terriglobales</taxon>
        <taxon>Acidobacteriaceae</taxon>
        <taxon>Telmatobacter</taxon>
    </lineage>
</organism>
<feature type="transmembrane region" description="Helical" evidence="7">
    <location>
        <begin position="765"/>
        <end position="790"/>
    </location>
</feature>
<dbReference type="NCBIfam" id="NF038403">
    <property type="entry name" value="perm_prefix_1"/>
    <property type="match status" value="1"/>
</dbReference>
<feature type="transmembrane region" description="Helical" evidence="7">
    <location>
        <begin position="494"/>
        <end position="518"/>
    </location>
</feature>
<dbReference type="InterPro" id="IPR025857">
    <property type="entry name" value="MacB_PCD"/>
</dbReference>
<feature type="transmembrane region" description="Helical" evidence="7">
    <location>
        <begin position="857"/>
        <end position="878"/>
    </location>
</feature>
<name>A0AAU7DNG8_9BACT</name>
<dbReference type="InterPro" id="IPR017800">
    <property type="entry name" value="ADOP"/>
</dbReference>
<evidence type="ECO:0000259" key="9">
    <source>
        <dbReference type="Pfam" id="PF12704"/>
    </source>
</evidence>
<evidence type="ECO:0000256" key="6">
    <source>
        <dbReference type="ARBA" id="ARBA00038076"/>
    </source>
</evidence>
<feature type="transmembrane region" description="Helical" evidence="7">
    <location>
        <begin position="96"/>
        <end position="118"/>
    </location>
</feature>
<evidence type="ECO:0000256" key="3">
    <source>
        <dbReference type="ARBA" id="ARBA00022692"/>
    </source>
</evidence>
<accession>A0AAU7DNG8</accession>
<protein>
    <submittedName>
        <fullName evidence="10">ABC transporter permease</fullName>
    </submittedName>
</protein>
<feature type="domain" description="ABC3 transporter permease C-terminal" evidence="8">
    <location>
        <begin position="774"/>
        <end position="886"/>
    </location>
</feature>
<comment type="subcellular location">
    <subcellularLocation>
        <location evidence="1">Cell membrane</location>
        <topology evidence="1">Multi-pass membrane protein</topology>
    </subcellularLocation>
</comment>
<dbReference type="PANTHER" id="PTHR30572:SF4">
    <property type="entry name" value="ABC TRANSPORTER PERMEASE YTRF"/>
    <property type="match status" value="1"/>
</dbReference>
<dbReference type="EMBL" id="CP121196">
    <property type="protein sequence ID" value="XBH18605.1"/>
    <property type="molecule type" value="Genomic_DNA"/>
</dbReference>
<dbReference type="InterPro" id="IPR050250">
    <property type="entry name" value="Macrolide_Exporter_MacB"/>
</dbReference>
<evidence type="ECO:0000256" key="1">
    <source>
        <dbReference type="ARBA" id="ARBA00004651"/>
    </source>
</evidence>
<feature type="transmembrane region" description="Helical" evidence="7">
    <location>
        <begin position="825"/>
        <end position="845"/>
    </location>
</feature>
<evidence type="ECO:0000313" key="10">
    <source>
        <dbReference type="EMBL" id="XBH18605.1"/>
    </source>
</evidence>
<dbReference type="AlphaFoldDB" id="A0AAU7DNG8"/>
<dbReference type="RefSeq" id="WP_348263831.1">
    <property type="nucleotide sequence ID" value="NZ_CP121196.1"/>
</dbReference>
<evidence type="ECO:0000256" key="4">
    <source>
        <dbReference type="ARBA" id="ARBA00022989"/>
    </source>
</evidence>
<feature type="transmembrane region" description="Helical" evidence="7">
    <location>
        <begin position="352"/>
        <end position="376"/>
    </location>
</feature>